<reference evidence="1 2" key="1">
    <citation type="submission" date="2013-01" db="EMBL/GenBank/DDBJ databases">
        <authorList>
            <person name="Harkins D.M."/>
            <person name="Durkin A.S."/>
            <person name="Brinkac L.M."/>
            <person name="Haft D.H."/>
            <person name="Selengut J.D."/>
            <person name="Sanka R."/>
            <person name="DePew J."/>
            <person name="Purushe J."/>
            <person name="Picardeau M."/>
            <person name="Werts C."/>
            <person name="Goarant C."/>
            <person name="Vinetz J.M."/>
            <person name="Sutton G.G."/>
            <person name="Nierman W.C."/>
            <person name="Fouts D.E."/>
        </authorList>
    </citation>
    <scope>NUCLEOTIDE SEQUENCE [LARGE SCALE GENOMIC DNA]</scope>
    <source>
        <strain evidence="1 2">Verdun HP</strain>
    </source>
</reference>
<accession>M6REP8</accession>
<dbReference type="AlphaFoldDB" id="M6REP8"/>
<comment type="caution">
    <text evidence="1">The sequence shown here is derived from an EMBL/GenBank/DDBJ whole genome shotgun (WGS) entry which is preliminary data.</text>
</comment>
<protein>
    <submittedName>
        <fullName evidence="1">Uncharacterized protein</fullName>
    </submittedName>
</protein>
<evidence type="ECO:0000313" key="1">
    <source>
        <dbReference type="EMBL" id="EMO04226.1"/>
    </source>
</evidence>
<evidence type="ECO:0000313" key="2">
    <source>
        <dbReference type="Proteomes" id="UP000012092"/>
    </source>
</evidence>
<name>M6REP8_LEPIR</name>
<proteinExistence type="predicted"/>
<gene>
    <name evidence="1" type="ORF">LEP1GSC116_4152</name>
</gene>
<organism evidence="1 2">
    <name type="scientific">Leptospira interrogans serovar Icterohaemorrhagiae str. Verdun HP</name>
    <dbReference type="NCBI Taxonomy" id="1049910"/>
    <lineage>
        <taxon>Bacteria</taxon>
        <taxon>Pseudomonadati</taxon>
        <taxon>Spirochaetota</taxon>
        <taxon>Spirochaetia</taxon>
        <taxon>Leptospirales</taxon>
        <taxon>Leptospiraceae</taxon>
        <taxon>Leptospira</taxon>
    </lineage>
</organism>
<sequence>MNESYFKKYADRINKVKAELIQELEKSKGKIRSSDTVHQQLPLH</sequence>
<dbReference type="Proteomes" id="UP000012092">
    <property type="component" value="Unassembled WGS sequence"/>
</dbReference>
<dbReference type="EMBL" id="AHNZ02000695">
    <property type="protein sequence ID" value="EMO04226.1"/>
    <property type="molecule type" value="Genomic_DNA"/>
</dbReference>